<reference evidence="1" key="1">
    <citation type="submission" date="2014-09" db="EMBL/GenBank/DDBJ databases">
        <authorList>
            <person name="Magalhaes I.L.F."/>
            <person name="Oliveira U."/>
            <person name="Santos F.R."/>
            <person name="Vidigal T.H.D.A."/>
            <person name="Brescovit A.D."/>
            <person name="Santos A.J."/>
        </authorList>
    </citation>
    <scope>NUCLEOTIDE SEQUENCE</scope>
    <source>
        <tissue evidence="1">Shoot tissue taken approximately 20 cm above the soil surface</tissue>
    </source>
</reference>
<dbReference type="EMBL" id="GBRH01260392">
    <property type="protein sequence ID" value="JAD37503.1"/>
    <property type="molecule type" value="Transcribed_RNA"/>
</dbReference>
<reference evidence="1" key="2">
    <citation type="journal article" date="2015" name="Data Brief">
        <title>Shoot transcriptome of the giant reed, Arundo donax.</title>
        <authorList>
            <person name="Barrero R.A."/>
            <person name="Guerrero F.D."/>
            <person name="Moolhuijzen P."/>
            <person name="Goolsby J.A."/>
            <person name="Tidwell J."/>
            <person name="Bellgard S.E."/>
            <person name="Bellgard M.I."/>
        </authorList>
    </citation>
    <scope>NUCLEOTIDE SEQUENCE</scope>
    <source>
        <tissue evidence="1">Shoot tissue taken approximately 20 cm above the soil surface</tissue>
    </source>
</reference>
<sequence length="25" mass="2951">MLLDLESIELLIMMSEMLTCVLFFD</sequence>
<dbReference type="AlphaFoldDB" id="A0A0A8ZIH3"/>
<name>A0A0A8ZIH3_ARUDO</name>
<organism evidence="1">
    <name type="scientific">Arundo donax</name>
    <name type="common">Giant reed</name>
    <name type="synonym">Donax arundinaceus</name>
    <dbReference type="NCBI Taxonomy" id="35708"/>
    <lineage>
        <taxon>Eukaryota</taxon>
        <taxon>Viridiplantae</taxon>
        <taxon>Streptophyta</taxon>
        <taxon>Embryophyta</taxon>
        <taxon>Tracheophyta</taxon>
        <taxon>Spermatophyta</taxon>
        <taxon>Magnoliopsida</taxon>
        <taxon>Liliopsida</taxon>
        <taxon>Poales</taxon>
        <taxon>Poaceae</taxon>
        <taxon>PACMAD clade</taxon>
        <taxon>Arundinoideae</taxon>
        <taxon>Arundineae</taxon>
        <taxon>Arundo</taxon>
    </lineage>
</organism>
<accession>A0A0A8ZIH3</accession>
<proteinExistence type="predicted"/>
<protein>
    <submittedName>
        <fullName evidence="1">Uncharacterized protein</fullName>
    </submittedName>
</protein>
<evidence type="ECO:0000313" key="1">
    <source>
        <dbReference type="EMBL" id="JAD37503.1"/>
    </source>
</evidence>